<dbReference type="AlphaFoldDB" id="A0A816NBL6"/>
<dbReference type="EMBL" id="CAJOBI010000377">
    <property type="protein sequence ID" value="CAF3818477.1"/>
    <property type="molecule type" value="Genomic_DNA"/>
</dbReference>
<reference evidence="2" key="1">
    <citation type="submission" date="2021-02" db="EMBL/GenBank/DDBJ databases">
        <authorList>
            <person name="Nowell W R."/>
        </authorList>
    </citation>
    <scope>NUCLEOTIDE SEQUENCE</scope>
</reference>
<feature type="compositionally biased region" description="Polar residues" evidence="1">
    <location>
        <begin position="382"/>
        <end position="399"/>
    </location>
</feature>
<feature type="compositionally biased region" description="Basic and acidic residues" evidence="1">
    <location>
        <begin position="322"/>
        <end position="333"/>
    </location>
</feature>
<organism evidence="2 4">
    <name type="scientific">Rotaria magnacalcarata</name>
    <dbReference type="NCBI Taxonomy" id="392030"/>
    <lineage>
        <taxon>Eukaryota</taxon>
        <taxon>Metazoa</taxon>
        <taxon>Spiralia</taxon>
        <taxon>Gnathifera</taxon>
        <taxon>Rotifera</taxon>
        <taxon>Eurotatoria</taxon>
        <taxon>Bdelloidea</taxon>
        <taxon>Philodinida</taxon>
        <taxon>Philodinidae</taxon>
        <taxon>Rotaria</taxon>
    </lineage>
</organism>
<evidence type="ECO:0000313" key="3">
    <source>
        <dbReference type="EMBL" id="CAF3818477.1"/>
    </source>
</evidence>
<dbReference type="Proteomes" id="UP000663824">
    <property type="component" value="Unassembled WGS sequence"/>
</dbReference>
<evidence type="ECO:0000313" key="4">
    <source>
        <dbReference type="Proteomes" id="UP000663824"/>
    </source>
</evidence>
<gene>
    <name evidence="2" type="ORF">MBJ925_LOCUS10326</name>
    <name evidence="3" type="ORF">SMN809_LOCUS2143</name>
</gene>
<feature type="region of interest" description="Disordered" evidence="1">
    <location>
        <begin position="28"/>
        <end position="69"/>
    </location>
</feature>
<evidence type="ECO:0000256" key="1">
    <source>
        <dbReference type="SAM" id="MobiDB-lite"/>
    </source>
</evidence>
<accession>A0A816NBL6</accession>
<proteinExistence type="predicted"/>
<sequence>MGHYGKHIIDPETGLCEICDKDAISDIRHGKAPPKQVYYSKHDDELTHRSNNDEPPYDEDQYSYEMDDRRTPRLVRRIVRPAPTVRPRRVVSDEPREQPIVIRRKVIRRVPPPSSPPSEEDVIHRSPPRLKPYYYVDREGQMVPQDYSPPPEPPRRYVVQSMNPPPRRTMRVARRRAHTPSPPINETRRSGPKRQINSDTEVVDRQQRIRHYDRNHSPPPPPPPPPPPLKNPEMYHIVGKPTNDQHFKSDSPIPMSHEDITPPTKVIRHAHDNRRPQQHEPVPRKIYDEPTPRRNLNEPMRRKNPYEPFQRRNNVEPMPKINHTEYSPRKSIMESEPNGVQRVYRKPPPGKSIPYDDGRHSNENLPRIVRNEKNRPPPPRQYVSTPQLTNRTPEPTKNPSVYYIRSVNEH</sequence>
<comment type="caution">
    <text evidence="2">The sequence shown here is derived from an EMBL/GenBank/DDBJ whole genome shotgun (WGS) entry which is preliminary data.</text>
</comment>
<name>A0A816NBL6_9BILA</name>
<feature type="region of interest" description="Disordered" evidence="1">
    <location>
        <begin position="105"/>
        <end position="410"/>
    </location>
</feature>
<feature type="compositionally biased region" description="Basic residues" evidence="1">
    <location>
        <begin position="168"/>
        <end position="178"/>
    </location>
</feature>
<dbReference type="Proteomes" id="UP000676336">
    <property type="component" value="Unassembled WGS sequence"/>
</dbReference>
<protein>
    <submittedName>
        <fullName evidence="2">Uncharacterized protein</fullName>
    </submittedName>
</protein>
<evidence type="ECO:0000313" key="2">
    <source>
        <dbReference type="EMBL" id="CAF2033640.1"/>
    </source>
</evidence>
<feature type="compositionally biased region" description="Pro residues" evidence="1">
    <location>
        <begin position="217"/>
        <end position="230"/>
    </location>
</feature>
<feature type="compositionally biased region" description="Basic and acidic residues" evidence="1">
    <location>
        <begin position="202"/>
        <end position="216"/>
    </location>
</feature>
<dbReference type="EMBL" id="CAJNRE010004276">
    <property type="protein sequence ID" value="CAF2033640.1"/>
    <property type="molecule type" value="Genomic_DNA"/>
</dbReference>
<feature type="compositionally biased region" description="Basic and acidic residues" evidence="1">
    <location>
        <begin position="40"/>
        <end position="52"/>
    </location>
</feature>
<feature type="compositionally biased region" description="Basic and acidic residues" evidence="1">
    <location>
        <begin position="269"/>
        <end position="314"/>
    </location>
</feature>